<feature type="transmembrane region" description="Helical" evidence="2">
    <location>
        <begin position="139"/>
        <end position="161"/>
    </location>
</feature>
<feature type="transmembrane region" description="Helical" evidence="2">
    <location>
        <begin position="12"/>
        <end position="37"/>
    </location>
</feature>
<evidence type="ECO:0008006" key="4">
    <source>
        <dbReference type="Google" id="ProtNLM"/>
    </source>
</evidence>
<name>A0AAU7VYC0_9MICO</name>
<dbReference type="EMBL" id="CP158357">
    <property type="protein sequence ID" value="XBX79411.1"/>
    <property type="molecule type" value="Genomic_DNA"/>
</dbReference>
<feature type="region of interest" description="Disordered" evidence="1">
    <location>
        <begin position="170"/>
        <end position="192"/>
    </location>
</feature>
<feature type="transmembrane region" description="Helical" evidence="2">
    <location>
        <begin position="92"/>
        <end position="119"/>
    </location>
</feature>
<evidence type="ECO:0000256" key="1">
    <source>
        <dbReference type="SAM" id="MobiDB-lite"/>
    </source>
</evidence>
<feature type="compositionally biased region" description="Pro residues" evidence="1">
    <location>
        <begin position="180"/>
        <end position="192"/>
    </location>
</feature>
<dbReference type="RefSeq" id="WP_350352449.1">
    <property type="nucleotide sequence ID" value="NZ_CP158357.1"/>
</dbReference>
<accession>A0AAU7VYC0</accession>
<sequence>MNRNAAGRASVVAAIMVGVGALASGLINFLFVLANVASLPRLLILQDPIGFALRPRVQPMAVVAMLVAMVVLVGLTWLFVRMIVRSALPGRAAAVFFGTWGAVIVAAWIAGVVRAPLMLMVLQIPAEQSEILMTQFSQISTAGATWGLMWGWLTALVVALVHRSTNAGPAPYPTTTSPPATYPPAPQPPAAG</sequence>
<evidence type="ECO:0000313" key="3">
    <source>
        <dbReference type="EMBL" id="XBX79411.1"/>
    </source>
</evidence>
<keyword evidence="2" id="KW-0472">Membrane</keyword>
<organism evidence="3">
    <name type="scientific">Microbacterium sp. A8/3-1</name>
    <dbReference type="NCBI Taxonomy" id="3160749"/>
    <lineage>
        <taxon>Bacteria</taxon>
        <taxon>Bacillati</taxon>
        <taxon>Actinomycetota</taxon>
        <taxon>Actinomycetes</taxon>
        <taxon>Micrococcales</taxon>
        <taxon>Microbacteriaceae</taxon>
        <taxon>Microbacterium</taxon>
    </lineage>
</organism>
<feature type="transmembrane region" description="Helical" evidence="2">
    <location>
        <begin position="57"/>
        <end position="80"/>
    </location>
</feature>
<evidence type="ECO:0000256" key="2">
    <source>
        <dbReference type="SAM" id="Phobius"/>
    </source>
</evidence>
<dbReference type="AlphaFoldDB" id="A0AAU7VYC0"/>
<protein>
    <recommendedName>
        <fullName evidence="4">DUF2567 domain-containing protein</fullName>
    </recommendedName>
</protein>
<gene>
    <name evidence="3" type="ORF">ABS642_04820</name>
</gene>
<keyword evidence="2" id="KW-1133">Transmembrane helix</keyword>
<keyword evidence="2" id="KW-0812">Transmembrane</keyword>
<reference evidence="3" key="1">
    <citation type="submission" date="2024-06" db="EMBL/GenBank/DDBJ databases">
        <title>Draft genome sequence of Microbacterium sp. strain A8/3-1, isolated from Oxytropis tragacanthoides Fisch. ex DC. Root nodules in the Altai region of Russia.</title>
        <authorList>
            <person name="Sazanova A."/>
            <person name="Guro P."/>
            <person name="Kuznetsova I."/>
            <person name="Belimov A."/>
            <person name="Safronova V."/>
        </authorList>
    </citation>
    <scope>NUCLEOTIDE SEQUENCE</scope>
    <source>
        <strain evidence="3">A8/3-1</strain>
    </source>
</reference>
<proteinExistence type="predicted"/>